<dbReference type="Gene3D" id="3.60.15.10">
    <property type="entry name" value="Ribonuclease Z/Hydroxyacylglutathione hydrolase-like"/>
    <property type="match status" value="1"/>
</dbReference>
<feature type="chain" id="PRO_5015960060" description="Metallo-beta-lactamase domain-containing protein" evidence="2">
    <location>
        <begin position="33"/>
        <end position="395"/>
    </location>
</feature>
<protein>
    <recommendedName>
        <fullName evidence="5">Metallo-beta-lactamase domain-containing protein</fullName>
    </recommendedName>
</protein>
<feature type="region of interest" description="Disordered" evidence="1">
    <location>
        <begin position="354"/>
        <end position="395"/>
    </location>
</feature>
<dbReference type="InterPro" id="IPR036866">
    <property type="entry name" value="RibonucZ/Hydroxyglut_hydro"/>
</dbReference>
<sequence length="395" mass="43379">MKQKTPHHLPAFSRVFAFVFALAIISSGSAAAQTSAKQPADTQRAFSFIKKSDAMLQEQARVIFNQARKVFAAHPPSATPSDERLLAFYALDSLFHDTRLDKGEAFTGFMEDTAKRVADTLAGPKPASGLRIIRFYNHGFILQTPTVTIAIDIVRGGKRVITGVEEEPFLDLELIRPIIERCDALFVSHPHNDHADLRVAKLFTEAGKPVVAPPGLWTDVSPLVLHPRAADATEPIDITVALRSIKSPLAVRVYPGHQGKVPNNLYAITTPEGKTILHSGDQTGGGADLSWLLKIREQIRVDVFLPQCWMSRLPLVVEGVAPALVLTGHENEMGHTIDHRESYWQCVRRVQKISAPSSSPPGANMWTFPDQQSPSNKRVGRTLRVSRSVSSLGSL</sequence>
<dbReference type="Proteomes" id="UP000244896">
    <property type="component" value="Chromosome"/>
</dbReference>
<feature type="signal peptide" evidence="2">
    <location>
        <begin position="1"/>
        <end position="32"/>
    </location>
</feature>
<evidence type="ECO:0000313" key="3">
    <source>
        <dbReference type="EMBL" id="AWI09389.1"/>
    </source>
</evidence>
<evidence type="ECO:0000313" key="4">
    <source>
        <dbReference type="Proteomes" id="UP000244896"/>
    </source>
</evidence>
<feature type="compositionally biased region" description="Low complexity" evidence="1">
    <location>
        <begin position="382"/>
        <end position="395"/>
    </location>
</feature>
<keyword evidence="4" id="KW-1185">Reference proteome</keyword>
<organism evidence="3 4">
    <name type="scientific">Ereboglobus luteus</name>
    <dbReference type="NCBI Taxonomy" id="1796921"/>
    <lineage>
        <taxon>Bacteria</taxon>
        <taxon>Pseudomonadati</taxon>
        <taxon>Verrucomicrobiota</taxon>
        <taxon>Opitutia</taxon>
        <taxon>Opitutales</taxon>
        <taxon>Opitutaceae</taxon>
        <taxon>Ereboglobus</taxon>
    </lineage>
</organism>
<dbReference type="KEGG" id="elut:CKA38_09140"/>
<dbReference type="SUPFAM" id="SSF56281">
    <property type="entry name" value="Metallo-hydrolase/oxidoreductase"/>
    <property type="match status" value="1"/>
</dbReference>
<evidence type="ECO:0008006" key="5">
    <source>
        <dbReference type="Google" id="ProtNLM"/>
    </source>
</evidence>
<dbReference type="AlphaFoldDB" id="A0A2U8E3D6"/>
<reference evidence="3 4" key="1">
    <citation type="journal article" date="2018" name="Syst. Appl. Microbiol.">
        <title>Ereboglobus luteus gen. nov. sp. nov. from cockroach guts, and new insights into the oxygen relationship of the genera Opitutus and Didymococcus (Verrucomicrobia: Opitutaceae).</title>
        <authorList>
            <person name="Tegtmeier D."/>
            <person name="Belitz A."/>
            <person name="Radek R."/>
            <person name="Heimerl T."/>
            <person name="Brune A."/>
        </authorList>
    </citation>
    <scope>NUCLEOTIDE SEQUENCE [LARGE SCALE GENOMIC DNA]</scope>
    <source>
        <strain evidence="3 4">Ho45</strain>
    </source>
</reference>
<keyword evidence="2" id="KW-0732">Signal</keyword>
<accession>A0A2U8E3D6</accession>
<name>A0A2U8E3D6_9BACT</name>
<evidence type="ECO:0000256" key="2">
    <source>
        <dbReference type="SAM" id="SignalP"/>
    </source>
</evidence>
<dbReference type="EMBL" id="CP023004">
    <property type="protein sequence ID" value="AWI09389.1"/>
    <property type="molecule type" value="Genomic_DNA"/>
</dbReference>
<evidence type="ECO:0000256" key="1">
    <source>
        <dbReference type="SAM" id="MobiDB-lite"/>
    </source>
</evidence>
<dbReference type="OrthoDB" id="792193at2"/>
<proteinExistence type="predicted"/>
<gene>
    <name evidence="3" type="ORF">CKA38_09140</name>
</gene>
<dbReference type="RefSeq" id="WP_108825199.1">
    <property type="nucleotide sequence ID" value="NZ_CP023004.1"/>
</dbReference>